<evidence type="ECO:0000256" key="1">
    <source>
        <dbReference type="SAM" id="MobiDB-lite"/>
    </source>
</evidence>
<proteinExistence type="predicted"/>
<keyword evidence="3" id="KW-1185">Reference proteome</keyword>
<reference evidence="2 3" key="1">
    <citation type="submission" date="2016-09" db="EMBL/GenBank/DDBJ databases">
        <title>Streptomyces platensis DSM40041, a candidate organism with high potential of specific P450 cytochromes.</title>
        <authorList>
            <person name="Grumaz C."/>
            <person name="Vainshtein Y."/>
            <person name="Kirstahler P."/>
            <person name="Sohn K."/>
        </authorList>
    </citation>
    <scope>NUCLEOTIDE SEQUENCE [LARGE SCALE GENOMIC DNA]</scope>
    <source>
        <strain evidence="2 3">DSM 40041</strain>
    </source>
</reference>
<organism evidence="2 3">
    <name type="scientific">Streptomyces platensis</name>
    <dbReference type="NCBI Taxonomy" id="58346"/>
    <lineage>
        <taxon>Bacteria</taxon>
        <taxon>Bacillati</taxon>
        <taxon>Actinomycetota</taxon>
        <taxon>Actinomycetes</taxon>
        <taxon>Kitasatosporales</taxon>
        <taxon>Streptomycetaceae</taxon>
        <taxon>Streptomyces</taxon>
    </lineage>
</organism>
<dbReference type="Proteomes" id="UP000194225">
    <property type="component" value="Unassembled WGS sequence"/>
</dbReference>
<gene>
    <name evidence="2" type="ORF">BG653_07338</name>
</gene>
<sequence length="452" mass="43995">MAGRGVDQAALVRVVDGVDAGGDLAGVDLGGQAVQKLEDLVGREVEAGVGADRGAQLAHDGGGAHPAAHDIADDQGRTAGAEGDDVVPVAADRGVRAAGLVGGGDAEVVGLLQFLGQQGALEGDRGLALAGLAGAQPLGGLDLVGDLGAEDQDALVRGDAGDLGVGGRAAGGDLDRGAGEGVVGVAGAVAAGAAGDLAGLDRARFAAAQDLVHQGEQAECGELGEGFAGGVAGRARAEDCGVGAVDVGEAVLGAVDDGDQGRDGAQDVVDGQGVHGGRQSRGGAVLGGGRIGVFGAGRGDRAGGGGRRGGRCAVGCRGHGGRRRGRGGRDGRRAGCGAVGPGGGAPLCAGEFGAPAREDHGGVPLTSRRRAGSGRRHGGISRQVAGGRSAGDTLGALLRNAANVQNPRDCHSLQIRAHPWSHVQCGRPDGHPSDAGVTLWSSALRNIRPLQG</sequence>
<name>A0ABX3XKD5_STRPT</name>
<evidence type="ECO:0000313" key="2">
    <source>
        <dbReference type="EMBL" id="OSY34903.1"/>
    </source>
</evidence>
<feature type="compositionally biased region" description="Basic and acidic residues" evidence="1">
    <location>
        <begin position="67"/>
        <end position="76"/>
    </location>
</feature>
<evidence type="ECO:0000313" key="3">
    <source>
        <dbReference type="Proteomes" id="UP000194225"/>
    </source>
</evidence>
<feature type="compositionally biased region" description="Basic residues" evidence="1">
    <location>
        <begin position="367"/>
        <end position="379"/>
    </location>
</feature>
<feature type="region of interest" description="Disordered" evidence="1">
    <location>
        <begin position="358"/>
        <end position="387"/>
    </location>
</feature>
<comment type="caution">
    <text evidence="2">The sequence shown here is derived from an EMBL/GenBank/DDBJ whole genome shotgun (WGS) entry which is preliminary data.</text>
</comment>
<dbReference type="EMBL" id="MIGA01000109">
    <property type="protein sequence ID" value="OSY34903.1"/>
    <property type="molecule type" value="Genomic_DNA"/>
</dbReference>
<feature type="region of interest" description="Disordered" evidence="1">
    <location>
        <begin position="56"/>
        <end position="82"/>
    </location>
</feature>
<protein>
    <submittedName>
        <fullName evidence="2">Uncharacterized protein</fullName>
    </submittedName>
</protein>
<accession>A0ABX3XKD5</accession>